<gene>
    <name evidence="4" type="ORF">ACFY35_20055</name>
</gene>
<evidence type="ECO:0000256" key="2">
    <source>
        <dbReference type="SAM" id="Phobius"/>
    </source>
</evidence>
<reference evidence="4 5" key="1">
    <citation type="submission" date="2024-10" db="EMBL/GenBank/DDBJ databases">
        <title>The Natural Products Discovery Center: Release of the First 8490 Sequenced Strains for Exploring Actinobacteria Biosynthetic Diversity.</title>
        <authorList>
            <person name="Kalkreuter E."/>
            <person name="Kautsar S.A."/>
            <person name="Yang D."/>
            <person name="Bader C.D."/>
            <person name="Teijaro C.N."/>
            <person name="Fluegel L."/>
            <person name="Davis C.M."/>
            <person name="Simpson J.R."/>
            <person name="Lauterbach L."/>
            <person name="Steele A.D."/>
            <person name="Gui C."/>
            <person name="Meng S."/>
            <person name="Li G."/>
            <person name="Viehrig K."/>
            <person name="Ye F."/>
            <person name="Su P."/>
            <person name="Kiefer A.F."/>
            <person name="Nichols A."/>
            <person name="Cepeda A.J."/>
            <person name="Yan W."/>
            <person name="Fan B."/>
            <person name="Jiang Y."/>
            <person name="Adhikari A."/>
            <person name="Zheng C.-J."/>
            <person name="Schuster L."/>
            <person name="Cowan T.M."/>
            <person name="Smanski M.J."/>
            <person name="Chevrette M.G."/>
            <person name="De Carvalho L.P.S."/>
            <person name="Shen B."/>
        </authorList>
    </citation>
    <scope>NUCLEOTIDE SEQUENCE [LARGE SCALE GENOMIC DNA]</scope>
    <source>
        <strain evidence="4 5">NPDC000087</strain>
    </source>
</reference>
<evidence type="ECO:0000256" key="1">
    <source>
        <dbReference type="SAM" id="MobiDB-lite"/>
    </source>
</evidence>
<dbReference type="Pfam" id="PF11350">
    <property type="entry name" value="DUF3152"/>
    <property type="match status" value="1"/>
</dbReference>
<keyword evidence="2" id="KW-0812">Transmembrane</keyword>
<dbReference type="Proteomes" id="UP001602245">
    <property type="component" value="Unassembled WGS sequence"/>
</dbReference>
<feature type="domain" description="DUF3152" evidence="3">
    <location>
        <begin position="96"/>
        <end position="259"/>
    </location>
</feature>
<evidence type="ECO:0000313" key="4">
    <source>
        <dbReference type="EMBL" id="MFF5291740.1"/>
    </source>
</evidence>
<dbReference type="EMBL" id="JBIAZU010000003">
    <property type="protein sequence ID" value="MFF5291740.1"/>
    <property type="molecule type" value="Genomic_DNA"/>
</dbReference>
<organism evidence="4 5">
    <name type="scientific">Paractinoplanes globisporus</name>
    <dbReference type="NCBI Taxonomy" id="113565"/>
    <lineage>
        <taxon>Bacteria</taxon>
        <taxon>Bacillati</taxon>
        <taxon>Actinomycetota</taxon>
        <taxon>Actinomycetes</taxon>
        <taxon>Micromonosporales</taxon>
        <taxon>Micromonosporaceae</taxon>
        <taxon>Paractinoplanes</taxon>
    </lineage>
</organism>
<feature type="region of interest" description="Disordered" evidence="1">
    <location>
        <begin position="1"/>
        <end position="25"/>
    </location>
</feature>
<evidence type="ECO:0000259" key="3">
    <source>
        <dbReference type="Pfam" id="PF11350"/>
    </source>
</evidence>
<dbReference type="InterPro" id="IPR022603">
    <property type="entry name" value="DUF3152"/>
</dbReference>
<name>A0ABW6WEL5_9ACTN</name>
<feature type="transmembrane region" description="Helical" evidence="2">
    <location>
        <begin position="34"/>
        <end position="54"/>
    </location>
</feature>
<protein>
    <submittedName>
        <fullName evidence="4">DUF3152 domain-containing protein</fullName>
    </submittedName>
</protein>
<dbReference type="RefSeq" id="WP_084699193.1">
    <property type="nucleotide sequence ID" value="NZ_JBIAZU010000003.1"/>
</dbReference>
<keyword evidence="2" id="KW-1133">Transmembrane helix</keyword>
<sequence length="281" mass="30749">MRRTPLTRPAPPPAPVPFRDFEEEPRPARRRRRVLTVFTYLLLAASVVFLGRYLHGGDGDRIVVPAATPLLVSRHPSAAPSKAAPSTRVIVRAAGTSGSFEYVTGTGPVLGGAGPIRRFHLAIEKPATFGAPSSFAREVDRTLGDRRSWIAERRFRFQRVPVAVHAEFTIYLASARTSERMCRTGGLETGAYTSCRLSQKVIVNDDRWEGAVHGYGAPLTTYRAYVINHEVGHQLGHGHEACPGRGRLAPVMMQQTFGLKGCVANSWPFPNGKRYTGPPAP</sequence>
<comment type="caution">
    <text evidence="4">The sequence shown here is derived from an EMBL/GenBank/DDBJ whole genome shotgun (WGS) entry which is preliminary data.</text>
</comment>
<keyword evidence="5" id="KW-1185">Reference proteome</keyword>
<keyword evidence="2" id="KW-0472">Membrane</keyword>
<dbReference type="SUPFAM" id="SSF55486">
    <property type="entry name" value="Metalloproteases ('zincins'), catalytic domain"/>
    <property type="match status" value="1"/>
</dbReference>
<proteinExistence type="predicted"/>
<evidence type="ECO:0000313" key="5">
    <source>
        <dbReference type="Proteomes" id="UP001602245"/>
    </source>
</evidence>
<accession>A0ABW6WEL5</accession>